<accession>A0ABQ2F271</accession>
<organism evidence="1 2">
    <name type="scientific">Deinococcus malanensis</name>
    <dbReference type="NCBI Taxonomy" id="1706855"/>
    <lineage>
        <taxon>Bacteria</taxon>
        <taxon>Thermotogati</taxon>
        <taxon>Deinococcota</taxon>
        <taxon>Deinococci</taxon>
        <taxon>Deinococcales</taxon>
        <taxon>Deinococcaceae</taxon>
        <taxon>Deinococcus</taxon>
    </lineage>
</organism>
<dbReference type="RefSeq" id="WP_189010121.1">
    <property type="nucleotide sequence ID" value="NZ_BMPP01000013.1"/>
</dbReference>
<dbReference type="Proteomes" id="UP000647587">
    <property type="component" value="Unassembled WGS sequence"/>
</dbReference>
<protein>
    <recommendedName>
        <fullName evidence="3">Type II toxin-antitoxin system HicA family toxin</fullName>
    </recommendedName>
</protein>
<comment type="caution">
    <text evidence="1">The sequence shown here is derived from an EMBL/GenBank/DDBJ whole genome shotgun (WGS) entry which is preliminary data.</text>
</comment>
<keyword evidence="2" id="KW-1185">Reference proteome</keyword>
<evidence type="ECO:0000313" key="2">
    <source>
        <dbReference type="Proteomes" id="UP000647587"/>
    </source>
</evidence>
<proteinExistence type="predicted"/>
<sequence length="69" mass="7667">MDEHQVQPYVEALQERGCLVTEHPDGRYSVTLPDGETIEPGNPSVHPHKPWSALIEACDRLNVTVAFGE</sequence>
<name>A0ABQ2F271_9DEIO</name>
<gene>
    <name evidence="1" type="ORF">GCM10008955_29280</name>
</gene>
<reference evidence="2" key="1">
    <citation type="journal article" date="2019" name="Int. J. Syst. Evol. Microbiol.">
        <title>The Global Catalogue of Microorganisms (GCM) 10K type strain sequencing project: providing services to taxonomists for standard genome sequencing and annotation.</title>
        <authorList>
            <consortium name="The Broad Institute Genomics Platform"/>
            <consortium name="The Broad Institute Genome Sequencing Center for Infectious Disease"/>
            <person name="Wu L."/>
            <person name="Ma J."/>
        </authorList>
    </citation>
    <scope>NUCLEOTIDE SEQUENCE [LARGE SCALE GENOMIC DNA]</scope>
    <source>
        <strain evidence="2">JCM 30331</strain>
    </source>
</reference>
<dbReference type="EMBL" id="BMPP01000013">
    <property type="protein sequence ID" value="GGK33387.1"/>
    <property type="molecule type" value="Genomic_DNA"/>
</dbReference>
<evidence type="ECO:0008006" key="3">
    <source>
        <dbReference type="Google" id="ProtNLM"/>
    </source>
</evidence>
<evidence type="ECO:0000313" key="1">
    <source>
        <dbReference type="EMBL" id="GGK33387.1"/>
    </source>
</evidence>